<dbReference type="InterPro" id="IPR003593">
    <property type="entry name" value="AAA+_ATPase"/>
</dbReference>
<evidence type="ECO:0000256" key="7">
    <source>
        <dbReference type="ARBA" id="ARBA00023136"/>
    </source>
</evidence>
<dbReference type="PROSITE" id="PS00211">
    <property type="entry name" value="ABC_TRANSPORTER_1"/>
    <property type="match status" value="1"/>
</dbReference>
<dbReference type="Gene3D" id="3.40.50.300">
    <property type="entry name" value="P-loop containing nucleotide triphosphate hydrolases"/>
    <property type="match status" value="1"/>
</dbReference>
<dbReference type="GO" id="GO:0015833">
    <property type="term" value="P:peptide transport"/>
    <property type="evidence" value="ECO:0007669"/>
    <property type="project" value="InterPro"/>
</dbReference>
<gene>
    <name evidence="9" type="ORF">DWV29_11080</name>
</gene>
<keyword evidence="4" id="KW-1003">Cell membrane</keyword>
<dbReference type="PANTHER" id="PTHR43297">
    <property type="entry name" value="OLIGOPEPTIDE TRANSPORT ATP-BINDING PROTEIN APPD"/>
    <property type="match status" value="1"/>
</dbReference>
<evidence type="ECO:0000256" key="1">
    <source>
        <dbReference type="ARBA" id="ARBA00004202"/>
    </source>
</evidence>
<dbReference type="InterPro" id="IPR013563">
    <property type="entry name" value="Oligopep_ABC_C"/>
</dbReference>
<dbReference type="AlphaFoldDB" id="A0A413FG53"/>
<keyword evidence="3" id="KW-0813">Transport</keyword>
<dbReference type="InterPro" id="IPR003439">
    <property type="entry name" value="ABC_transporter-like_ATP-bd"/>
</dbReference>
<dbReference type="GO" id="GO:0005886">
    <property type="term" value="C:plasma membrane"/>
    <property type="evidence" value="ECO:0007669"/>
    <property type="project" value="UniProtKB-SubCell"/>
</dbReference>
<organism evidence="9 10">
    <name type="scientific">Enterocloster asparagiformis</name>
    <dbReference type="NCBI Taxonomy" id="333367"/>
    <lineage>
        <taxon>Bacteria</taxon>
        <taxon>Bacillati</taxon>
        <taxon>Bacillota</taxon>
        <taxon>Clostridia</taxon>
        <taxon>Lachnospirales</taxon>
        <taxon>Lachnospiraceae</taxon>
        <taxon>Enterocloster</taxon>
    </lineage>
</organism>
<proteinExistence type="inferred from homology"/>
<dbReference type="Pfam" id="PF08352">
    <property type="entry name" value="oligo_HPY"/>
    <property type="match status" value="1"/>
</dbReference>
<dbReference type="InterPro" id="IPR027417">
    <property type="entry name" value="P-loop_NTPase"/>
</dbReference>
<keyword evidence="6 9" id="KW-0067">ATP-binding</keyword>
<feature type="domain" description="ABC transporter" evidence="8">
    <location>
        <begin position="6"/>
        <end position="255"/>
    </location>
</feature>
<dbReference type="CDD" id="cd03257">
    <property type="entry name" value="ABC_NikE_OppD_transporters"/>
    <property type="match status" value="1"/>
</dbReference>
<dbReference type="NCBIfam" id="TIGR01727">
    <property type="entry name" value="oligo_HPY"/>
    <property type="match status" value="1"/>
</dbReference>
<evidence type="ECO:0000256" key="6">
    <source>
        <dbReference type="ARBA" id="ARBA00022840"/>
    </source>
</evidence>
<comment type="subcellular location">
    <subcellularLocation>
        <location evidence="1">Cell membrane</location>
        <topology evidence="1">Peripheral membrane protein</topology>
    </subcellularLocation>
</comment>
<protein>
    <submittedName>
        <fullName evidence="9">ABC transporter ATP-binding protein</fullName>
    </submittedName>
</protein>
<dbReference type="RefSeq" id="WP_007714748.1">
    <property type="nucleotide sequence ID" value="NZ_CABMHH010000119.1"/>
</dbReference>
<comment type="similarity">
    <text evidence="2">Belongs to the ABC transporter superfamily.</text>
</comment>
<dbReference type="PROSITE" id="PS50893">
    <property type="entry name" value="ABC_TRANSPORTER_2"/>
    <property type="match status" value="1"/>
</dbReference>
<dbReference type="OrthoDB" id="9806285at2"/>
<evidence type="ECO:0000313" key="10">
    <source>
        <dbReference type="Proteomes" id="UP000283880"/>
    </source>
</evidence>
<evidence type="ECO:0000313" key="9">
    <source>
        <dbReference type="EMBL" id="RGX29656.1"/>
    </source>
</evidence>
<dbReference type="SMART" id="SM00382">
    <property type="entry name" value="AAA"/>
    <property type="match status" value="1"/>
</dbReference>
<sequence>MSENILEIKNLSVEFCTFDGVVKAINGMSFDVPRGKTVGLVGETGAGKTTTALSVMGLVQSPPGVITEGEILFDGEDLLKAGEAKLRKYRGDKISMIFQNPMTSLNPVYTVGRQIANVIMQHQNVNKAEAEKRAGDMLEVVGIPRERTANYPHEFSGGMRQRVCIAMGLACNPSLLIADEPTTALDVTIQAQILNLMKGLKDQYDTSIIFITHALGVVAEIADYVVVAYAGSVIEKGDIKSIFTNPLHPYTRGLFGCLPDIESVESKRLQIIPGAMPDPMNLPPGCKFCKRCGEAMDICRVKEPEEIRVDREHMVKCHKYQGGGKDE</sequence>
<name>A0A413FG53_9FIRM</name>
<evidence type="ECO:0000259" key="8">
    <source>
        <dbReference type="PROSITE" id="PS50893"/>
    </source>
</evidence>
<dbReference type="InterPro" id="IPR050388">
    <property type="entry name" value="ABC_Ni/Peptide_Import"/>
</dbReference>
<comment type="caution">
    <text evidence="9">The sequence shown here is derived from an EMBL/GenBank/DDBJ whole genome shotgun (WGS) entry which is preliminary data.</text>
</comment>
<evidence type="ECO:0000256" key="5">
    <source>
        <dbReference type="ARBA" id="ARBA00022741"/>
    </source>
</evidence>
<dbReference type="Pfam" id="PF00005">
    <property type="entry name" value="ABC_tran"/>
    <property type="match status" value="1"/>
</dbReference>
<keyword evidence="7" id="KW-0472">Membrane</keyword>
<dbReference type="EMBL" id="QSBM01000007">
    <property type="protein sequence ID" value="RGX29656.1"/>
    <property type="molecule type" value="Genomic_DNA"/>
</dbReference>
<dbReference type="SUPFAM" id="SSF52540">
    <property type="entry name" value="P-loop containing nucleoside triphosphate hydrolases"/>
    <property type="match status" value="1"/>
</dbReference>
<dbReference type="InterPro" id="IPR017871">
    <property type="entry name" value="ABC_transporter-like_CS"/>
</dbReference>
<accession>A0A413FG53</accession>
<dbReference type="Proteomes" id="UP000283880">
    <property type="component" value="Unassembled WGS sequence"/>
</dbReference>
<evidence type="ECO:0000256" key="4">
    <source>
        <dbReference type="ARBA" id="ARBA00022475"/>
    </source>
</evidence>
<evidence type="ECO:0000256" key="3">
    <source>
        <dbReference type="ARBA" id="ARBA00022448"/>
    </source>
</evidence>
<reference evidence="9 10" key="1">
    <citation type="submission" date="2018-08" db="EMBL/GenBank/DDBJ databases">
        <title>A genome reference for cultivated species of the human gut microbiota.</title>
        <authorList>
            <person name="Zou Y."/>
            <person name="Xue W."/>
            <person name="Luo G."/>
        </authorList>
    </citation>
    <scope>NUCLEOTIDE SEQUENCE [LARGE SCALE GENOMIC DNA]</scope>
    <source>
        <strain evidence="9 10">AF04-15</strain>
    </source>
</reference>
<dbReference type="FunFam" id="3.40.50.300:FF:000016">
    <property type="entry name" value="Oligopeptide ABC transporter ATP-binding component"/>
    <property type="match status" value="1"/>
</dbReference>
<keyword evidence="5" id="KW-0547">Nucleotide-binding</keyword>
<dbReference type="GO" id="GO:0016887">
    <property type="term" value="F:ATP hydrolysis activity"/>
    <property type="evidence" value="ECO:0007669"/>
    <property type="project" value="InterPro"/>
</dbReference>
<dbReference type="GO" id="GO:0005524">
    <property type="term" value="F:ATP binding"/>
    <property type="evidence" value="ECO:0007669"/>
    <property type="project" value="UniProtKB-KW"/>
</dbReference>
<evidence type="ECO:0000256" key="2">
    <source>
        <dbReference type="ARBA" id="ARBA00005417"/>
    </source>
</evidence>
<dbReference type="PANTHER" id="PTHR43297:SF2">
    <property type="entry name" value="DIPEPTIDE TRANSPORT ATP-BINDING PROTEIN DPPD"/>
    <property type="match status" value="1"/>
</dbReference>